<dbReference type="GO" id="GO:0005737">
    <property type="term" value="C:cytoplasm"/>
    <property type="evidence" value="ECO:0007669"/>
    <property type="project" value="TreeGrafter"/>
</dbReference>
<proteinExistence type="inferred from homology"/>
<keyword evidence="5" id="KW-0862">Zinc</keyword>
<dbReference type="InterPro" id="IPR002125">
    <property type="entry name" value="CMP_dCMP_dom"/>
</dbReference>
<evidence type="ECO:0000256" key="2">
    <source>
        <dbReference type="ARBA" id="ARBA00006576"/>
    </source>
</evidence>
<keyword evidence="8" id="KW-1185">Reference proteome</keyword>
<evidence type="ECO:0000259" key="6">
    <source>
        <dbReference type="PROSITE" id="PS51747"/>
    </source>
</evidence>
<dbReference type="GO" id="GO:0004126">
    <property type="term" value="F:cytidine deaminase activity"/>
    <property type="evidence" value="ECO:0007669"/>
    <property type="project" value="TreeGrafter"/>
</dbReference>
<dbReference type="InterPro" id="IPR016192">
    <property type="entry name" value="APOBEC/CMP_deaminase_Zn-bd"/>
</dbReference>
<accession>A0A452H1S5</accession>
<dbReference type="InterPro" id="IPR050610">
    <property type="entry name" value="APOBEC_Cyt_Deaminase"/>
</dbReference>
<name>A0A452H1S5_9SAUR</name>
<dbReference type="PANTHER" id="PTHR13857:SF26">
    <property type="entry name" value="C-U-EDITING ENZYME APOBEC-1"/>
    <property type="match status" value="1"/>
</dbReference>
<comment type="cofactor">
    <cofactor evidence="1">
        <name>Zn(2+)</name>
        <dbReference type="ChEBI" id="CHEBI:29105"/>
    </cofactor>
</comment>
<evidence type="ECO:0000256" key="3">
    <source>
        <dbReference type="ARBA" id="ARBA00022723"/>
    </source>
</evidence>
<dbReference type="PROSITE" id="PS00903">
    <property type="entry name" value="CYT_DCMP_DEAMINASES_1"/>
    <property type="match status" value="1"/>
</dbReference>
<evidence type="ECO:0000256" key="4">
    <source>
        <dbReference type="ARBA" id="ARBA00022801"/>
    </source>
</evidence>
<reference evidence="7" key="2">
    <citation type="submission" date="2025-08" db="UniProtKB">
        <authorList>
            <consortium name="Ensembl"/>
        </authorList>
    </citation>
    <scope>IDENTIFICATION</scope>
</reference>
<dbReference type="SUPFAM" id="SSF53927">
    <property type="entry name" value="Cytidine deaminase-like"/>
    <property type="match status" value="1"/>
</dbReference>
<dbReference type="Ensembl" id="ENSGAGT00000009595.1">
    <property type="protein sequence ID" value="ENSGAGP00000008336.1"/>
    <property type="gene ID" value="ENSGAGG00000006624.1"/>
</dbReference>
<dbReference type="Pfam" id="PF18750">
    <property type="entry name" value="SNAD4"/>
    <property type="match status" value="1"/>
</dbReference>
<dbReference type="STRING" id="38772.ENSGAGP00000008336"/>
<dbReference type="GO" id="GO:0003723">
    <property type="term" value="F:RNA binding"/>
    <property type="evidence" value="ECO:0007669"/>
    <property type="project" value="TreeGrafter"/>
</dbReference>
<evidence type="ECO:0000256" key="1">
    <source>
        <dbReference type="ARBA" id="ARBA00001947"/>
    </source>
</evidence>
<evidence type="ECO:0000313" key="7">
    <source>
        <dbReference type="Ensembl" id="ENSGAGP00000008336.1"/>
    </source>
</evidence>
<dbReference type="GO" id="GO:0005634">
    <property type="term" value="C:nucleus"/>
    <property type="evidence" value="ECO:0007669"/>
    <property type="project" value="TreeGrafter"/>
</dbReference>
<dbReference type="GO" id="GO:0016554">
    <property type="term" value="P:cytidine to uridine editing"/>
    <property type="evidence" value="ECO:0007669"/>
    <property type="project" value="TreeGrafter"/>
</dbReference>
<dbReference type="Proteomes" id="UP000291020">
    <property type="component" value="Unassembled WGS sequence"/>
</dbReference>
<dbReference type="InterPro" id="IPR016193">
    <property type="entry name" value="Cytidine_deaminase-like"/>
</dbReference>
<sequence length="276" mass="32816">MNNYRSDRPREDALRGLPFSVFPYVSLCAQGDFIFFPTDHVSRGITQGGKISQETFIDTYDPSVLRRVQYMLYEIKWSNNKKPWQSCCHSTRTEHAEIHFIEDVFQEQRSDPSAHCSITWYMSWSPCGDCCKEIRDFLKDQPNVNLVIYVARIYWHKEETNRQGLRSLVNIGVTIRVMDLPVYRYCWRTFVDDEDKYEDYWPRHFAPWIMLYSLELQSILQVSRTLGRGKLHPEMIQSHMQNQRRIKIYWGPSPHVVQTKLHRIFSGGKTKMPHLL</sequence>
<reference evidence="7" key="3">
    <citation type="submission" date="2025-09" db="UniProtKB">
        <authorList>
            <consortium name="Ensembl"/>
        </authorList>
    </citation>
    <scope>IDENTIFICATION</scope>
</reference>
<keyword evidence="4" id="KW-0378">Hydrolase</keyword>
<keyword evidence="3" id="KW-0479">Metal-binding</keyword>
<organism evidence="7 8">
    <name type="scientific">Gopherus agassizii</name>
    <name type="common">Agassiz's desert tortoise</name>
    <dbReference type="NCBI Taxonomy" id="38772"/>
    <lineage>
        <taxon>Eukaryota</taxon>
        <taxon>Metazoa</taxon>
        <taxon>Chordata</taxon>
        <taxon>Craniata</taxon>
        <taxon>Vertebrata</taxon>
        <taxon>Euteleostomi</taxon>
        <taxon>Archelosauria</taxon>
        <taxon>Testudinata</taxon>
        <taxon>Testudines</taxon>
        <taxon>Cryptodira</taxon>
        <taxon>Durocryptodira</taxon>
        <taxon>Testudinoidea</taxon>
        <taxon>Testudinidae</taxon>
        <taxon>Gopherus</taxon>
    </lineage>
</organism>
<dbReference type="Gene3D" id="3.40.140.10">
    <property type="entry name" value="Cytidine Deaminase, domain 2"/>
    <property type="match status" value="1"/>
</dbReference>
<evidence type="ECO:0000256" key="5">
    <source>
        <dbReference type="ARBA" id="ARBA00022833"/>
    </source>
</evidence>
<feature type="domain" description="CMP/dCMP-type deaminase" evidence="6">
    <location>
        <begin position="65"/>
        <end position="168"/>
    </location>
</feature>
<comment type="similarity">
    <text evidence="2">Belongs to the cytidine and deoxycytidylate deaminase family.</text>
</comment>
<dbReference type="GO" id="GO:0008270">
    <property type="term" value="F:zinc ion binding"/>
    <property type="evidence" value="ECO:0007669"/>
    <property type="project" value="InterPro"/>
</dbReference>
<reference evidence="8" key="1">
    <citation type="journal article" date="2017" name="PLoS ONE">
        <title>The Agassiz's desert tortoise genome provides a resource for the conservation of a threatened species.</title>
        <authorList>
            <person name="Tollis M."/>
            <person name="DeNardo D.F."/>
            <person name="Cornelius J.A."/>
            <person name="Dolby G.A."/>
            <person name="Edwards T."/>
            <person name="Henen B.T."/>
            <person name="Karl A.E."/>
            <person name="Murphy R.W."/>
            <person name="Kusumi K."/>
        </authorList>
    </citation>
    <scope>NUCLEOTIDE SEQUENCE [LARGE SCALE GENOMIC DNA]</scope>
</reference>
<dbReference type="PROSITE" id="PS51747">
    <property type="entry name" value="CYT_DCMP_DEAMINASES_2"/>
    <property type="match status" value="1"/>
</dbReference>
<evidence type="ECO:0000313" key="8">
    <source>
        <dbReference type="Proteomes" id="UP000291020"/>
    </source>
</evidence>
<dbReference type="PANTHER" id="PTHR13857">
    <property type="entry name" value="MRNA EDITING ENZYME"/>
    <property type="match status" value="1"/>
</dbReference>
<protein>
    <recommendedName>
        <fullName evidence="6">CMP/dCMP-type deaminase domain-containing protein</fullName>
    </recommendedName>
</protein>
<dbReference type="AlphaFoldDB" id="A0A452H1S5"/>